<dbReference type="CDD" id="cd02696">
    <property type="entry name" value="MurNAc-LAA"/>
    <property type="match status" value="1"/>
</dbReference>
<dbReference type="SMART" id="SM00646">
    <property type="entry name" value="Ami_3"/>
    <property type="match status" value="1"/>
</dbReference>
<dbReference type="EMBL" id="CP019288">
    <property type="protein sequence ID" value="QHI38835.1"/>
    <property type="molecule type" value="Genomic_DNA"/>
</dbReference>
<dbReference type="GO" id="GO:0008745">
    <property type="term" value="F:N-acetylmuramoyl-L-alanine amidase activity"/>
    <property type="evidence" value="ECO:0007669"/>
    <property type="project" value="UniProtKB-EC"/>
</dbReference>
<feature type="domain" description="MurNAc-LAA" evidence="4">
    <location>
        <begin position="73"/>
        <end position="191"/>
    </location>
</feature>
<dbReference type="EC" id="3.5.1.28" evidence="2"/>
<evidence type="ECO:0000313" key="6">
    <source>
        <dbReference type="Proteomes" id="UP000464657"/>
    </source>
</evidence>
<proteinExistence type="predicted"/>
<dbReference type="Proteomes" id="UP000464657">
    <property type="component" value="Chromosome"/>
</dbReference>
<dbReference type="OrthoDB" id="9763643at2"/>
<dbReference type="RefSeq" id="WP_160131362.1">
    <property type="nucleotide sequence ID" value="NZ_CP019288.1"/>
</dbReference>
<sequence>MIVLLDNGHGGLINGTYQTPGKRSPIWNDGSQLFEGEFNRAIVNGIIEDLTTLRIPYVNIAAEYRDVTLETRMSRANKFGSRNCFYLSVHSNAGGGHGSEVFTSPGNTKSDKIATVFGEEFKREFPNRRLRTDFSDGDLDKEENFYVLKRTRMPAILTENFFMDNEEECKSLLMTRDGRAKIIKYHVDAIKRVQQELF</sequence>
<evidence type="ECO:0000259" key="4">
    <source>
        <dbReference type="SMART" id="SM00646"/>
    </source>
</evidence>
<evidence type="ECO:0000256" key="3">
    <source>
        <dbReference type="ARBA" id="ARBA00022801"/>
    </source>
</evidence>
<dbReference type="AlphaFoldDB" id="A0A7L4ZQB8"/>
<dbReference type="Pfam" id="PF01520">
    <property type="entry name" value="Amidase_3"/>
    <property type="match status" value="1"/>
</dbReference>
<dbReference type="GO" id="GO:0009253">
    <property type="term" value="P:peptidoglycan catabolic process"/>
    <property type="evidence" value="ECO:0007669"/>
    <property type="project" value="InterPro"/>
</dbReference>
<comment type="catalytic activity">
    <reaction evidence="1">
        <text>Hydrolyzes the link between N-acetylmuramoyl residues and L-amino acid residues in certain cell-wall glycopeptides.</text>
        <dbReference type="EC" id="3.5.1.28"/>
    </reaction>
</comment>
<keyword evidence="3 5" id="KW-0378">Hydrolase</keyword>
<evidence type="ECO:0000256" key="1">
    <source>
        <dbReference type="ARBA" id="ARBA00001561"/>
    </source>
</evidence>
<dbReference type="PANTHER" id="PTHR30404:SF0">
    <property type="entry name" value="N-ACETYLMURAMOYL-L-ALANINE AMIDASE AMIC"/>
    <property type="match status" value="1"/>
</dbReference>
<dbReference type="GO" id="GO:0030288">
    <property type="term" value="C:outer membrane-bounded periplasmic space"/>
    <property type="evidence" value="ECO:0007669"/>
    <property type="project" value="TreeGrafter"/>
</dbReference>
<accession>A0A7L4ZQB8</accession>
<keyword evidence="6" id="KW-1185">Reference proteome</keyword>
<dbReference type="InterPro" id="IPR050695">
    <property type="entry name" value="N-acetylmuramoyl_amidase_3"/>
</dbReference>
<reference evidence="5 6" key="1">
    <citation type="journal article" date="2013" name="Int. J. Syst. Evol. Microbiol.">
        <title>Kordia antarctica sp. nov., isolated from Antarctic seawater.</title>
        <authorList>
            <person name="Baek K."/>
            <person name="Choi A."/>
            <person name="Kang I."/>
            <person name="Lee K."/>
            <person name="Cho J.C."/>
        </authorList>
    </citation>
    <scope>NUCLEOTIDE SEQUENCE [LARGE SCALE GENOMIC DNA]</scope>
    <source>
        <strain evidence="5 6">IMCC3317</strain>
    </source>
</reference>
<evidence type="ECO:0000313" key="5">
    <source>
        <dbReference type="EMBL" id="QHI38835.1"/>
    </source>
</evidence>
<protein>
    <recommendedName>
        <fullName evidence="2">N-acetylmuramoyl-L-alanine amidase</fullName>
        <ecNumber evidence="2">3.5.1.28</ecNumber>
    </recommendedName>
</protein>
<gene>
    <name evidence="5" type="primary">cwlC</name>
    <name evidence="5" type="ORF">IMCC3317_42350</name>
</gene>
<dbReference type="Gene3D" id="3.40.630.40">
    <property type="entry name" value="Zn-dependent exopeptidases"/>
    <property type="match status" value="1"/>
</dbReference>
<dbReference type="SUPFAM" id="SSF53187">
    <property type="entry name" value="Zn-dependent exopeptidases"/>
    <property type="match status" value="1"/>
</dbReference>
<evidence type="ECO:0000256" key="2">
    <source>
        <dbReference type="ARBA" id="ARBA00011901"/>
    </source>
</evidence>
<organism evidence="5 6">
    <name type="scientific">Kordia antarctica</name>
    <dbReference type="NCBI Taxonomy" id="1218801"/>
    <lineage>
        <taxon>Bacteria</taxon>
        <taxon>Pseudomonadati</taxon>
        <taxon>Bacteroidota</taxon>
        <taxon>Flavobacteriia</taxon>
        <taxon>Flavobacteriales</taxon>
        <taxon>Flavobacteriaceae</taxon>
        <taxon>Kordia</taxon>
    </lineage>
</organism>
<dbReference type="InterPro" id="IPR002508">
    <property type="entry name" value="MurNAc-LAA_cat"/>
</dbReference>
<dbReference type="KEGG" id="kan:IMCC3317_42350"/>
<dbReference type="PANTHER" id="PTHR30404">
    <property type="entry name" value="N-ACETYLMURAMOYL-L-ALANINE AMIDASE"/>
    <property type="match status" value="1"/>
</dbReference>
<name>A0A7L4ZQB8_9FLAO</name>